<sequence>MDALYKTTSISKELLDQIKDAISNKDYGSVEIYIEAGKVVQITERTIKKTVANNGNHKLRNWKPVYLSKGSRN</sequence>
<reference evidence="1 2" key="1">
    <citation type="journal article" date="2016" name="Nat. Commun.">
        <title>Thousands of microbial genomes shed light on interconnected biogeochemical processes in an aquifer system.</title>
        <authorList>
            <person name="Anantharaman K."/>
            <person name="Brown C.T."/>
            <person name="Hug L.A."/>
            <person name="Sharon I."/>
            <person name="Castelle C.J."/>
            <person name="Probst A.J."/>
            <person name="Thomas B.C."/>
            <person name="Singh A."/>
            <person name="Wilkins M.J."/>
            <person name="Karaoz U."/>
            <person name="Brodie E.L."/>
            <person name="Williams K.H."/>
            <person name="Hubbard S.S."/>
            <person name="Banfield J.F."/>
        </authorList>
    </citation>
    <scope>NUCLEOTIDE SEQUENCE [LARGE SCALE GENOMIC DNA]</scope>
</reference>
<evidence type="ECO:0000313" key="2">
    <source>
        <dbReference type="Proteomes" id="UP000177103"/>
    </source>
</evidence>
<dbReference type="InterPro" id="IPR018743">
    <property type="entry name" value="DUF2292"/>
</dbReference>
<dbReference type="AlphaFoldDB" id="A0A1G1W8G0"/>
<dbReference type="Pfam" id="PF10055">
    <property type="entry name" value="DUF2292"/>
    <property type="match status" value="1"/>
</dbReference>
<proteinExistence type="predicted"/>
<evidence type="ECO:0008006" key="3">
    <source>
        <dbReference type="Google" id="ProtNLM"/>
    </source>
</evidence>
<accession>A0A1G1W8G0</accession>
<name>A0A1G1W8G0_9BACT</name>
<evidence type="ECO:0000313" key="1">
    <source>
        <dbReference type="EMBL" id="OGY23965.1"/>
    </source>
</evidence>
<dbReference type="Proteomes" id="UP000177103">
    <property type="component" value="Unassembled WGS sequence"/>
</dbReference>
<organism evidence="1 2">
    <name type="scientific">Candidatus Woykebacteria bacterium RBG_13_40_7b</name>
    <dbReference type="NCBI Taxonomy" id="1802594"/>
    <lineage>
        <taxon>Bacteria</taxon>
        <taxon>Candidatus Woykeibacteriota</taxon>
    </lineage>
</organism>
<dbReference type="EMBL" id="MHCQ01000034">
    <property type="protein sequence ID" value="OGY23965.1"/>
    <property type="molecule type" value="Genomic_DNA"/>
</dbReference>
<comment type="caution">
    <text evidence="1">The sequence shown here is derived from an EMBL/GenBank/DDBJ whole genome shotgun (WGS) entry which is preliminary data.</text>
</comment>
<protein>
    <recommendedName>
        <fullName evidence="3">DUF2292 domain-containing protein</fullName>
    </recommendedName>
</protein>
<gene>
    <name evidence="1" type="ORF">A2Y57_00635</name>
</gene>